<evidence type="ECO:0000313" key="2">
    <source>
        <dbReference type="EMBL" id="KAA5537774.1"/>
    </source>
</evidence>
<gene>
    <name evidence="2" type="ORF">F0460_03680</name>
</gene>
<evidence type="ECO:0000313" key="3">
    <source>
        <dbReference type="Proteomes" id="UP000325141"/>
    </source>
</evidence>
<keyword evidence="1" id="KW-0732">Signal</keyword>
<dbReference type="RefSeq" id="WP_150010368.1">
    <property type="nucleotide sequence ID" value="NZ_VWSG01000002.1"/>
</dbReference>
<feature type="chain" id="PRO_5024425388" description="PEGA domain-containing protein" evidence="1">
    <location>
        <begin position="25"/>
        <end position="347"/>
    </location>
</feature>
<keyword evidence="3" id="KW-1185">Reference proteome</keyword>
<dbReference type="PROSITE" id="PS51257">
    <property type="entry name" value="PROKAR_LIPOPROTEIN"/>
    <property type="match status" value="1"/>
</dbReference>
<accession>A0A5M6CRG7</accession>
<proteinExistence type="predicted"/>
<comment type="caution">
    <text evidence="2">The sequence shown here is derived from an EMBL/GenBank/DDBJ whole genome shotgun (WGS) entry which is preliminary data.</text>
</comment>
<evidence type="ECO:0000256" key="1">
    <source>
        <dbReference type="SAM" id="SignalP"/>
    </source>
</evidence>
<organism evidence="2 3">
    <name type="scientific">Paenimyroides baculatum</name>
    <dbReference type="NCBI Taxonomy" id="2608000"/>
    <lineage>
        <taxon>Bacteria</taxon>
        <taxon>Pseudomonadati</taxon>
        <taxon>Bacteroidota</taxon>
        <taxon>Flavobacteriia</taxon>
        <taxon>Flavobacteriales</taxon>
        <taxon>Flavobacteriaceae</taxon>
        <taxon>Paenimyroides</taxon>
    </lineage>
</organism>
<evidence type="ECO:0008006" key="4">
    <source>
        <dbReference type="Google" id="ProtNLM"/>
    </source>
</evidence>
<reference evidence="2 3" key="1">
    <citation type="submission" date="2019-09" db="EMBL/GenBank/DDBJ databases">
        <title>Genome sequence and assembly of Flavobacterium sp.</title>
        <authorList>
            <person name="Chhetri G."/>
        </authorList>
    </citation>
    <scope>NUCLEOTIDE SEQUENCE [LARGE SCALE GENOMIC DNA]</scope>
    <source>
        <strain evidence="2 3">SNL9</strain>
    </source>
</reference>
<sequence length="347" mass="40007">MKTLFKISAILLTLGLTSCSTVFRTKTHTINVFTNAAEAKVTVNDSVYSLPAKIKLLRSKKPVTLSYQSENKQFDTIVSAVKGPVFYLGNLPSLPFFGVGYWVDLTTQKRFKYPKNIFLNDKEGLKIQEYKADRYIAKRNITDTVKQLEIRENINKHFAAADAKRKVREQREFKRYNPTEGTFKFNMQPPTLSLMGFSSKNTNVDYFSNSVGGMGFGIGGDYYYKNNRFISLELSHRVNQFSPPGLHTEYNFLAHNLNISLRKGHRWQRLEYSYGLAFNLFDTEYSQGNRSVYNTYNTLGFSGLFSYQLTSVMYIGVRYNPSVYNLRSFNKGFDYGHVLGIDYRIKF</sequence>
<dbReference type="EMBL" id="VWSG01000002">
    <property type="protein sequence ID" value="KAA5537774.1"/>
    <property type="molecule type" value="Genomic_DNA"/>
</dbReference>
<protein>
    <recommendedName>
        <fullName evidence="4">PEGA domain-containing protein</fullName>
    </recommendedName>
</protein>
<dbReference type="Proteomes" id="UP000325141">
    <property type="component" value="Unassembled WGS sequence"/>
</dbReference>
<name>A0A5M6CRG7_9FLAO</name>
<feature type="signal peptide" evidence="1">
    <location>
        <begin position="1"/>
        <end position="24"/>
    </location>
</feature>
<dbReference type="AlphaFoldDB" id="A0A5M6CRG7"/>